<keyword evidence="3" id="KW-1185">Reference proteome</keyword>
<dbReference type="PROSITE" id="PS51186">
    <property type="entry name" value="GNAT"/>
    <property type="match status" value="1"/>
</dbReference>
<dbReference type="SUPFAM" id="SSF55729">
    <property type="entry name" value="Acyl-CoA N-acyltransferases (Nat)"/>
    <property type="match status" value="1"/>
</dbReference>
<evidence type="ECO:0000259" key="1">
    <source>
        <dbReference type="PROSITE" id="PS51186"/>
    </source>
</evidence>
<accession>A0A554VLE5</accession>
<dbReference type="Proteomes" id="UP000318833">
    <property type="component" value="Unassembled WGS sequence"/>
</dbReference>
<dbReference type="Gene3D" id="3.40.630.30">
    <property type="match status" value="1"/>
</dbReference>
<dbReference type="InterPro" id="IPR016181">
    <property type="entry name" value="Acyl_CoA_acyltransferase"/>
</dbReference>
<dbReference type="OrthoDB" id="9788916at2"/>
<dbReference type="AlphaFoldDB" id="A0A554VLE5"/>
<dbReference type="InterPro" id="IPR000182">
    <property type="entry name" value="GNAT_dom"/>
</dbReference>
<evidence type="ECO:0000313" key="2">
    <source>
        <dbReference type="EMBL" id="TSE08938.1"/>
    </source>
</evidence>
<keyword evidence="2" id="KW-0808">Transferase</keyword>
<protein>
    <submittedName>
        <fullName evidence="2">GNAT family N-acetyltransferase</fullName>
    </submittedName>
</protein>
<dbReference type="EMBL" id="VLNR01000018">
    <property type="protein sequence ID" value="TSE08938.1"/>
    <property type="molecule type" value="Genomic_DNA"/>
</dbReference>
<dbReference type="RefSeq" id="WP_143916460.1">
    <property type="nucleotide sequence ID" value="NZ_CANMIK010000019.1"/>
</dbReference>
<organism evidence="2 3">
    <name type="scientific">Aquimarina algiphila</name>
    <dbReference type="NCBI Taxonomy" id="2047982"/>
    <lineage>
        <taxon>Bacteria</taxon>
        <taxon>Pseudomonadati</taxon>
        <taxon>Bacteroidota</taxon>
        <taxon>Flavobacteriia</taxon>
        <taxon>Flavobacteriales</taxon>
        <taxon>Flavobacteriaceae</taxon>
        <taxon>Aquimarina</taxon>
    </lineage>
</organism>
<dbReference type="GO" id="GO:0016747">
    <property type="term" value="F:acyltransferase activity, transferring groups other than amino-acyl groups"/>
    <property type="evidence" value="ECO:0007669"/>
    <property type="project" value="InterPro"/>
</dbReference>
<name>A0A554VLE5_9FLAO</name>
<reference evidence="2 3" key="1">
    <citation type="submission" date="2019-07" db="EMBL/GenBank/DDBJ databases">
        <title>The draft genome sequence of Aquimarina algiphila M91.</title>
        <authorList>
            <person name="Meng X."/>
        </authorList>
    </citation>
    <scope>NUCLEOTIDE SEQUENCE [LARGE SCALE GENOMIC DNA]</scope>
    <source>
        <strain evidence="2 3">M91</strain>
    </source>
</reference>
<proteinExistence type="predicted"/>
<comment type="caution">
    <text evidence="2">The sequence shown here is derived from an EMBL/GenBank/DDBJ whole genome shotgun (WGS) entry which is preliminary data.</text>
</comment>
<gene>
    <name evidence="2" type="ORF">FOF46_10735</name>
</gene>
<sequence>MEDNNVRLRELIVSDKPKVAKLINNKKIWDNVRDYIPYPYDQDDAETFILGTKEKLPRQALAIVFNDELCGVISLIVQDDIYKRSAEIGYWIGEPYWGKGIATKAVALITHYGFKKLNLIRIYAGIFEYNTASMHVLEKNGYKKEAIFQKAVFKNNQIWDEHRYFILNENAVKKYNMS</sequence>
<feature type="domain" description="N-acetyltransferase" evidence="1">
    <location>
        <begin position="6"/>
        <end position="170"/>
    </location>
</feature>
<evidence type="ECO:0000313" key="3">
    <source>
        <dbReference type="Proteomes" id="UP000318833"/>
    </source>
</evidence>
<dbReference type="Pfam" id="PF13302">
    <property type="entry name" value="Acetyltransf_3"/>
    <property type="match status" value="1"/>
</dbReference>
<dbReference type="PANTHER" id="PTHR43328">
    <property type="entry name" value="ACETYLTRANSFERASE-RELATED"/>
    <property type="match status" value="1"/>
</dbReference>
<dbReference type="PANTHER" id="PTHR43328:SF1">
    <property type="entry name" value="N-ACETYLTRANSFERASE DOMAIN-CONTAINING PROTEIN"/>
    <property type="match status" value="1"/>
</dbReference>